<dbReference type="EMBL" id="CP000655">
    <property type="protein sequence ID" value="ABP33521.1"/>
    <property type="molecule type" value="Genomic_DNA"/>
</dbReference>
<dbReference type="eggNOG" id="ENOG502ZSQZ">
    <property type="taxonomic scope" value="Bacteria"/>
</dbReference>
<dbReference type="HOGENOM" id="CLU_2570897_0_0_4"/>
<dbReference type="KEGG" id="pnu:Pnuc_0300"/>
<dbReference type="AlphaFoldDB" id="A4SVK7"/>
<sequence>MPLFSKDSEFIKMTVAAPQAHNSAVFQTITNGATNMSNIPKINLRNSLTECGQSIRKENAGKFQNYGILDCKASIAAGKIK</sequence>
<evidence type="ECO:0000313" key="2">
    <source>
        <dbReference type="Proteomes" id="UP000000231"/>
    </source>
</evidence>
<organism evidence="1 2">
    <name type="scientific">Polynucleobacter asymbioticus (strain DSM 18221 / CIP 109841 / QLW-P1DMWA-1)</name>
    <name type="common">Polynucleobacter necessarius subsp. asymbioticus</name>
    <dbReference type="NCBI Taxonomy" id="312153"/>
    <lineage>
        <taxon>Bacteria</taxon>
        <taxon>Pseudomonadati</taxon>
        <taxon>Pseudomonadota</taxon>
        <taxon>Betaproteobacteria</taxon>
        <taxon>Burkholderiales</taxon>
        <taxon>Burkholderiaceae</taxon>
        <taxon>Polynucleobacter</taxon>
    </lineage>
</organism>
<name>A4SVK7_POLAQ</name>
<dbReference type="Proteomes" id="UP000000231">
    <property type="component" value="Chromosome"/>
</dbReference>
<gene>
    <name evidence="1" type="ordered locus">Pnuc_0300</name>
</gene>
<reference evidence="1 2" key="1">
    <citation type="journal article" date="2012" name="Stand. Genomic Sci.">
        <title>Complete genome sequence of Polynucleobacter necessarius subsp. asymbioticus type strain (QLW-P1DMWA-1(T)).</title>
        <authorList>
            <person name="Meincke L."/>
            <person name="Copeland A."/>
            <person name="Lapidus A."/>
            <person name="Lucas S."/>
            <person name="Berry K.W."/>
            <person name="Del Rio T.G."/>
            <person name="Hammon N."/>
            <person name="Dalin E."/>
            <person name="Tice H."/>
            <person name="Pitluck S."/>
            <person name="Richardson P."/>
            <person name="Bruce D."/>
            <person name="Goodwin L."/>
            <person name="Han C."/>
            <person name="Tapia R."/>
            <person name="Detter J.C."/>
            <person name="Schmutz J."/>
            <person name="Brettin T."/>
            <person name="Larimer F."/>
            <person name="Land M."/>
            <person name="Hauser L."/>
            <person name="Kyrpides N.C."/>
            <person name="Ivanova N."/>
            <person name="Goker M."/>
            <person name="Woyke T."/>
            <person name="Wu Q.L."/>
            <person name="Pockl M."/>
            <person name="Hahn M.W."/>
            <person name="Klenk H.P."/>
        </authorList>
    </citation>
    <scope>NUCLEOTIDE SEQUENCE [LARGE SCALE GENOMIC DNA]</scope>
    <source>
        <strain evidence="2">DSM 18221 / CIP 109841 / QLW-P1DMWA-1</strain>
    </source>
</reference>
<keyword evidence="2" id="KW-1185">Reference proteome</keyword>
<evidence type="ECO:0000313" key="1">
    <source>
        <dbReference type="EMBL" id="ABP33521.1"/>
    </source>
</evidence>
<protein>
    <submittedName>
        <fullName evidence="1">Uncharacterized protein</fullName>
    </submittedName>
</protein>
<proteinExistence type="predicted"/>
<accession>A4SVK7</accession>